<sequence length="168" mass="17846">MTKISNSLTLIILLYRVNCDLPLVDDIAGGVLGEGVPNTAGTADNGGGLSLSVIDNKQSLGSVGGSKNDLGGKDKEEGNTPIMASSYAMQPMMQPMMIQPIQQGSTLQASGSANGGYQYPVMCDAYNQCYQVYSYGYGQYPTNGYNASPYYSGSAYNPTGYPQYYTTM</sequence>
<evidence type="ECO:0000313" key="2">
    <source>
        <dbReference type="EMBL" id="KXN73087.1"/>
    </source>
</evidence>
<gene>
    <name evidence="2" type="ORF">CONCODRAFT_68516</name>
</gene>
<dbReference type="EMBL" id="KQ964441">
    <property type="protein sequence ID" value="KXN73087.1"/>
    <property type="molecule type" value="Genomic_DNA"/>
</dbReference>
<dbReference type="AlphaFoldDB" id="A0A137PDM0"/>
<evidence type="ECO:0000256" key="1">
    <source>
        <dbReference type="SAM" id="SignalP"/>
    </source>
</evidence>
<organism evidence="2 3">
    <name type="scientific">Conidiobolus coronatus (strain ATCC 28846 / CBS 209.66 / NRRL 28638)</name>
    <name type="common">Delacroixia coronata</name>
    <dbReference type="NCBI Taxonomy" id="796925"/>
    <lineage>
        <taxon>Eukaryota</taxon>
        <taxon>Fungi</taxon>
        <taxon>Fungi incertae sedis</taxon>
        <taxon>Zoopagomycota</taxon>
        <taxon>Entomophthoromycotina</taxon>
        <taxon>Entomophthoromycetes</taxon>
        <taxon>Entomophthorales</taxon>
        <taxon>Ancylistaceae</taxon>
        <taxon>Conidiobolus</taxon>
    </lineage>
</organism>
<reference evidence="2 3" key="1">
    <citation type="journal article" date="2015" name="Genome Biol. Evol.">
        <title>Phylogenomic analyses indicate that early fungi evolved digesting cell walls of algal ancestors of land plants.</title>
        <authorList>
            <person name="Chang Y."/>
            <person name="Wang S."/>
            <person name="Sekimoto S."/>
            <person name="Aerts A.L."/>
            <person name="Choi C."/>
            <person name="Clum A."/>
            <person name="LaButti K.M."/>
            <person name="Lindquist E.A."/>
            <person name="Yee Ngan C."/>
            <person name="Ohm R.A."/>
            <person name="Salamov A.A."/>
            <person name="Grigoriev I.V."/>
            <person name="Spatafora J.W."/>
            <person name="Berbee M.L."/>
        </authorList>
    </citation>
    <scope>NUCLEOTIDE SEQUENCE [LARGE SCALE GENOMIC DNA]</scope>
    <source>
        <strain evidence="2 3">NRRL 28638</strain>
    </source>
</reference>
<proteinExistence type="predicted"/>
<evidence type="ECO:0000313" key="3">
    <source>
        <dbReference type="Proteomes" id="UP000070444"/>
    </source>
</evidence>
<keyword evidence="1" id="KW-0732">Signal</keyword>
<protein>
    <submittedName>
        <fullName evidence="2">Uncharacterized protein</fullName>
    </submittedName>
</protein>
<feature type="chain" id="PRO_5007294795" evidence="1">
    <location>
        <begin position="20"/>
        <end position="168"/>
    </location>
</feature>
<accession>A0A137PDM0</accession>
<feature type="signal peptide" evidence="1">
    <location>
        <begin position="1"/>
        <end position="19"/>
    </location>
</feature>
<dbReference type="Proteomes" id="UP000070444">
    <property type="component" value="Unassembled WGS sequence"/>
</dbReference>
<keyword evidence="3" id="KW-1185">Reference proteome</keyword>
<name>A0A137PDM0_CONC2</name>